<evidence type="ECO:0000259" key="1">
    <source>
        <dbReference type="Pfam" id="PF13649"/>
    </source>
</evidence>
<dbReference type="AlphaFoldDB" id="A0A7W8DSQ5"/>
<proteinExistence type="predicted"/>
<keyword evidence="3" id="KW-1185">Reference proteome</keyword>
<dbReference type="InterPro" id="IPR029063">
    <property type="entry name" value="SAM-dependent_MTases_sf"/>
</dbReference>
<sequence>MAASSGDRAAAEPEYDEAAIRFLGVLWGEGYLSPGGPQEVDRVLSGVDLAGRHVLDFGCGAGGITLHIARAHGPAEIVGYDVEQPVIDRARAAAAAAGLSSVARFVSSPPGRLPFDDGEFDVIFSKDAMIHVPDKEALFAEFYRVLKPGGVLAASDWLIGHDGEPSADMKDYVAAEGLSFGMASPARYLAAMAAAGFAGGRVESRNAWYRDVARGELERLEGPLRAEAVAAVGAAYVEKNIRTWTAMQKVLDSGEHCPAHLRASKPAEGMRP</sequence>
<dbReference type="Pfam" id="PF13649">
    <property type="entry name" value="Methyltransf_25"/>
    <property type="match status" value="1"/>
</dbReference>
<dbReference type="SUPFAM" id="SSF53335">
    <property type="entry name" value="S-adenosyl-L-methionine-dependent methyltransferases"/>
    <property type="match status" value="1"/>
</dbReference>
<accession>A0A7W8DSQ5</accession>
<dbReference type="CDD" id="cd02440">
    <property type="entry name" value="AdoMet_MTases"/>
    <property type="match status" value="1"/>
</dbReference>
<dbReference type="GO" id="GO:0032259">
    <property type="term" value="P:methylation"/>
    <property type="evidence" value="ECO:0007669"/>
    <property type="project" value="UniProtKB-KW"/>
</dbReference>
<name>A0A7W8DSQ5_9HYPH</name>
<dbReference type="RefSeq" id="WP_184140104.1">
    <property type="nucleotide sequence ID" value="NZ_JACHIK010000001.1"/>
</dbReference>
<organism evidence="2 3">
    <name type="scientific">Shinella fusca</name>
    <dbReference type="NCBI Taxonomy" id="544480"/>
    <lineage>
        <taxon>Bacteria</taxon>
        <taxon>Pseudomonadati</taxon>
        <taxon>Pseudomonadota</taxon>
        <taxon>Alphaproteobacteria</taxon>
        <taxon>Hyphomicrobiales</taxon>
        <taxon>Rhizobiaceae</taxon>
        <taxon>Shinella</taxon>
    </lineage>
</organism>
<dbReference type="Gene3D" id="3.40.50.150">
    <property type="entry name" value="Vaccinia Virus protein VP39"/>
    <property type="match status" value="1"/>
</dbReference>
<dbReference type="EMBL" id="JACHIK010000001">
    <property type="protein sequence ID" value="MBB5040908.1"/>
    <property type="molecule type" value="Genomic_DNA"/>
</dbReference>
<dbReference type="InterPro" id="IPR050447">
    <property type="entry name" value="Erg6_SMT_methyltransf"/>
</dbReference>
<keyword evidence="2" id="KW-0808">Transferase</keyword>
<dbReference type="PANTHER" id="PTHR44068:SF11">
    <property type="entry name" value="GERANYL DIPHOSPHATE 2-C-METHYLTRANSFERASE"/>
    <property type="match status" value="1"/>
</dbReference>
<evidence type="ECO:0000313" key="3">
    <source>
        <dbReference type="Proteomes" id="UP000535406"/>
    </source>
</evidence>
<dbReference type="EC" id="2.1.1.103" evidence="2"/>
<evidence type="ECO:0000313" key="2">
    <source>
        <dbReference type="EMBL" id="MBB5040908.1"/>
    </source>
</evidence>
<dbReference type="PANTHER" id="PTHR44068">
    <property type="entry name" value="ZGC:194242"/>
    <property type="match status" value="1"/>
</dbReference>
<dbReference type="InterPro" id="IPR041698">
    <property type="entry name" value="Methyltransf_25"/>
</dbReference>
<comment type="caution">
    <text evidence="2">The sequence shown here is derived from an EMBL/GenBank/DDBJ whole genome shotgun (WGS) entry which is preliminary data.</text>
</comment>
<dbReference type="Proteomes" id="UP000535406">
    <property type="component" value="Unassembled WGS sequence"/>
</dbReference>
<keyword evidence="2" id="KW-0489">Methyltransferase</keyword>
<protein>
    <submittedName>
        <fullName evidence="2">Phosphoethanolamine N-methyltransferase</fullName>
        <ecNumber evidence="2">2.1.1.103</ecNumber>
    </submittedName>
</protein>
<reference evidence="2 3" key="1">
    <citation type="submission" date="2020-08" db="EMBL/GenBank/DDBJ databases">
        <title>Genomic Encyclopedia of Type Strains, Phase IV (KMG-IV): sequencing the most valuable type-strain genomes for metagenomic binning, comparative biology and taxonomic classification.</title>
        <authorList>
            <person name="Goeker M."/>
        </authorList>
    </citation>
    <scope>NUCLEOTIDE SEQUENCE [LARGE SCALE GENOMIC DNA]</scope>
    <source>
        <strain evidence="2 3">DSM 21319</strain>
    </source>
</reference>
<dbReference type="GO" id="GO:0000234">
    <property type="term" value="F:phosphoethanolamine N-methyltransferase activity"/>
    <property type="evidence" value="ECO:0007669"/>
    <property type="project" value="UniProtKB-EC"/>
</dbReference>
<gene>
    <name evidence="2" type="ORF">HNQ66_000286</name>
</gene>
<feature type="domain" description="Methyltransferase" evidence="1">
    <location>
        <begin position="54"/>
        <end position="150"/>
    </location>
</feature>